<dbReference type="RefSeq" id="WP_105241076.1">
    <property type="nucleotide sequence ID" value="NZ_CP023270.1"/>
</dbReference>
<feature type="domain" description="SHSP" evidence="3">
    <location>
        <begin position="37"/>
        <end position="147"/>
    </location>
</feature>
<dbReference type="PROSITE" id="PS01031">
    <property type="entry name" value="SHSP"/>
    <property type="match status" value="1"/>
</dbReference>
<dbReference type="OrthoDB" id="5295562at2"/>
<dbReference type="SUPFAM" id="SSF49764">
    <property type="entry name" value="HSP20-like chaperones"/>
    <property type="match status" value="1"/>
</dbReference>
<keyword evidence="5" id="KW-1185">Reference proteome</keyword>
<dbReference type="AlphaFoldDB" id="A0A2S0IET7"/>
<evidence type="ECO:0000313" key="4">
    <source>
        <dbReference type="EMBL" id="AVJ30478.1"/>
    </source>
</evidence>
<sequence>MSNFPFNDSGFASAFDAIQEHMGRVLRNAGVPAALRATPQAYFPPVNVGVSGDSIEVVAFIPGMDPEGLNVSIEKRLLTISGERKPQELPEGARYYARERTQGRYTRIIELPADADPDNVQARYTDGCLAISIKRRESAKPRTVTVQ</sequence>
<evidence type="ECO:0000313" key="5">
    <source>
        <dbReference type="Proteomes" id="UP000239477"/>
    </source>
</evidence>
<dbReference type="Pfam" id="PF00011">
    <property type="entry name" value="HSP20"/>
    <property type="match status" value="1"/>
</dbReference>
<proteinExistence type="inferred from homology"/>
<evidence type="ECO:0000259" key="3">
    <source>
        <dbReference type="PROSITE" id="PS01031"/>
    </source>
</evidence>
<dbReference type="InterPro" id="IPR002068">
    <property type="entry name" value="A-crystallin/Hsp20_dom"/>
</dbReference>
<dbReference type="InterPro" id="IPR008978">
    <property type="entry name" value="HSP20-like_chaperone"/>
</dbReference>
<dbReference type="CDD" id="cd06464">
    <property type="entry name" value="ACD_sHsps-like"/>
    <property type="match status" value="1"/>
</dbReference>
<evidence type="ECO:0000256" key="2">
    <source>
        <dbReference type="RuleBase" id="RU003616"/>
    </source>
</evidence>
<dbReference type="PANTHER" id="PTHR11527">
    <property type="entry name" value="HEAT-SHOCK PROTEIN 20 FAMILY MEMBER"/>
    <property type="match status" value="1"/>
</dbReference>
<gene>
    <name evidence="4" type="ORF">CLM73_27100</name>
</gene>
<dbReference type="Proteomes" id="UP000239477">
    <property type="component" value="Chromosome"/>
</dbReference>
<evidence type="ECO:0000256" key="1">
    <source>
        <dbReference type="PROSITE-ProRule" id="PRU00285"/>
    </source>
</evidence>
<accession>A0A2S0IET7</accession>
<dbReference type="Gene3D" id="2.60.40.790">
    <property type="match status" value="1"/>
</dbReference>
<organism evidence="4 5">
    <name type="scientific">Achromobacter spanius</name>
    <dbReference type="NCBI Taxonomy" id="217203"/>
    <lineage>
        <taxon>Bacteria</taxon>
        <taxon>Pseudomonadati</taxon>
        <taxon>Pseudomonadota</taxon>
        <taxon>Betaproteobacteria</taxon>
        <taxon>Burkholderiales</taxon>
        <taxon>Alcaligenaceae</taxon>
        <taxon>Achromobacter</taxon>
    </lineage>
</organism>
<dbReference type="InterPro" id="IPR031107">
    <property type="entry name" value="Small_HSP"/>
</dbReference>
<name>A0A2S0IET7_9BURK</name>
<comment type="similarity">
    <text evidence="1 2">Belongs to the small heat shock protein (HSP20) family.</text>
</comment>
<protein>
    <submittedName>
        <fullName evidence="4">Heat-shock protein Hsp20</fullName>
    </submittedName>
</protein>
<reference evidence="4 5" key="1">
    <citation type="submission" date="2017-09" db="EMBL/GenBank/DDBJ databases">
        <title>Genomic, metabolic, and phenotypic characteristics of bacterial isolates from the natural microbiome of the model nematode Caenorhabditis elegans.</title>
        <authorList>
            <person name="Zimmermann J."/>
            <person name="Obeng N."/>
            <person name="Yang W."/>
            <person name="Obeng O."/>
            <person name="Kissoyan K."/>
            <person name="Pees B."/>
            <person name="Dirksen P."/>
            <person name="Hoppner M."/>
            <person name="Franke A."/>
            <person name="Rosenstiel P."/>
            <person name="Leippe M."/>
            <person name="Dierking K."/>
            <person name="Kaleta C."/>
            <person name="Schulenburg H."/>
        </authorList>
    </citation>
    <scope>NUCLEOTIDE SEQUENCE [LARGE SCALE GENOMIC DNA]</scope>
    <source>
        <strain evidence="4 5">MYb73</strain>
    </source>
</reference>
<dbReference type="EMBL" id="CP023270">
    <property type="protein sequence ID" value="AVJ30478.1"/>
    <property type="molecule type" value="Genomic_DNA"/>
</dbReference>